<feature type="repeat" description="Pumilio" evidence="3">
    <location>
        <begin position="432"/>
        <end position="467"/>
    </location>
</feature>
<comment type="caution">
    <text evidence="5">The sequence shown here is derived from an EMBL/GenBank/DDBJ whole genome shotgun (WGS) entry which is preliminary data.</text>
</comment>
<dbReference type="InterPro" id="IPR016024">
    <property type="entry name" value="ARM-type_fold"/>
</dbReference>
<protein>
    <recommendedName>
        <fullName evidence="4">PUM-HD domain-containing protein</fullName>
    </recommendedName>
</protein>
<dbReference type="OrthoDB" id="668540at2759"/>
<dbReference type="GO" id="GO:0003729">
    <property type="term" value="F:mRNA binding"/>
    <property type="evidence" value="ECO:0007669"/>
    <property type="project" value="TreeGrafter"/>
</dbReference>
<evidence type="ECO:0000259" key="4">
    <source>
        <dbReference type="PROSITE" id="PS50303"/>
    </source>
</evidence>
<sequence>MEGGVATKGGQEEIKMLVGETPNATSGNPQTLVCPRQIPQPQNEVNSSASTLYACVHEFPRVANQGGRMASYSSSNFACNPAAGKHQGSGDDYVSVERRPVNPDELNLPDDQSLTSALENLSIDHGVSGEPTRQSSVRYNIAPHVHGLRLYGQHNAPANKFSPVDSADMSVLQAPTPLDALNIANQTLQTYAPLTISEINKFNIRANCQMDSHELEGQKPETLPGGFRDLQHRAPVYTGDTSFISGMNNPQFLFSKSFQAVDFRSPTFQKHYCSDRGNALGWSENQQGLALMGSGSCKYYVPGYCGKENFTFPHARKQTSGSGIKYSGRDFRPVPALNRVGKQASPEKILTRSKGSRSLRIPDASLLPSNDLVNHAGFKQMVPPNSQFYPVVQTSASFQVDDGDTKGISDNSYYRLMTGSPQPDYNYDSLDDAVGRIYSLSKDQTGCRFLQETLKNCTSQDVYKIFIEITSHIVDLTTDPFGNYLLQKLVEVCNEDQKMCIIREITSKPGELIRISCDMHGTRVVQKVIEALKTTEQVSMVVSSLKPGVMPLIKDTNGNHTFLGNVGPKKELDQPRAILGSITIPICIRSANPADLLQDCSARLKK</sequence>
<organism evidence="5 6">
    <name type="scientific">Colocasia esculenta</name>
    <name type="common">Wild taro</name>
    <name type="synonym">Arum esculentum</name>
    <dbReference type="NCBI Taxonomy" id="4460"/>
    <lineage>
        <taxon>Eukaryota</taxon>
        <taxon>Viridiplantae</taxon>
        <taxon>Streptophyta</taxon>
        <taxon>Embryophyta</taxon>
        <taxon>Tracheophyta</taxon>
        <taxon>Spermatophyta</taxon>
        <taxon>Magnoliopsida</taxon>
        <taxon>Liliopsida</taxon>
        <taxon>Araceae</taxon>
        <taxon>Aroideae</taxon>
        <taxon>Colocasieae</taxon>
        <taxon>Colocasia</taxon>
    </lineage>
</organism>
<dbReference type="SMART" id="SM00025">
    <property type="entry name" value="Pumilio"/>
    <property type="match status" value="3"/>
</dbReference>
<keyword evidence="6" id="KW-1185">Reference proteome</keyword>
<dbReference type="Pfam" id="PF00806">
    <property type="entry name" value="PUF"/>
    <property type="match status" value="3"/>
</dbReference>
<dbReference type="InterPro" id="IPR001313">
    <property type="entry name" value="Pumilio_RNA-bd_rpt"/>
</dbReference>
<gene>
    <name evidence="5" type="ORF">Taro_044693</name>
</gene>
<dbReference type="PANTHER" id="PTHR12537">
    <property type="entry name" value="RNA BINDING PROTEIN PUMILIO-RELATED"/>
    <property type="match status" value="1"/>
</dbReference>
<proteinExistence type="predicted"/>
<evidence type="ECO:0000256" key="3">
    <source>
        <dbReference type="PROSITE-ProRule" id="PRU00317"/>
    </source>
</evidence>
<feature type="repeat" description="Pumilio" evidence="3">
    <location>
        <begin position="468"/>
        <end position="503"/>
    </location>
</feature>
<feature type="repeat" description="Pumilio" evidence="3">
    <location>
        <begin position="504"/>
        <end position="543"/>
    </location>
</feature>
<evidence type="ECO:0000313" key="6">
    <source>
        <dbReference type="Proteomes" id="UP000652761"/>
    </source>
</evidence>
<dbReference type="EMBL" id="NMUH01005094">
    <property type="protein sequence ID" value="MQM11780.1"/>
    <property type="molecule type" value="Genomic_DNA"/>
</dbReference>
<dbReference type="SUPFAM" id="SSF48371">
    <property type="entry name" value="ARM repeat"/>
    <property type="match status" value="1"/>
</dbReference>
<evidence type="ECO:0000256" key="2">
    <source>
        <dbReference type="ARBA" id="ARBA00022845"/>
    </source>
</evidence>
<evidence type="ECO:0000256" key="1">
    <source>
        <dbReference type="ARBA" id="ARBA00022737"/>
    </source>
</evidence>
<keyword evidence="1" id="KW-0677">Repeat</keyword>
<dbReference type="PROSITE" id="PS50303">
    <property type="entry name" value="PUM_HD"/>
    <property type="match status" value="1"/>
</dbReference>
<dbReference type="PANTHER" id="PTHR12537:SF147">
    <property type="entry name" value="PUMILIO HOMOLOG 12"/>
    <property type="match status" value="1"/>
</dbReference>
<dbReference type="InterPro" id="IPR033133">
    <property type="entry name" value="PUM-HD"/>
</dbReference>
<name>A0A843X5Q9_COLES</name>
<dbReference type="GO" id="GO:0005737">
    <property type="term" value="C:cytoplasm"/>
    <property type="evidence" value="ECO:0007669"/>
    <property type="project" value="TreeGrafter"/>
</dbReference>
<dbReference type="InterPro" id="IPR011989">
    <property type="entry name" value="ARM-like"/>
</dbReference>
<feature type="domain" description="PUM-HD" evidence="4">
    <location>
        <begin position="408"/>
        <end position="606"/>
    </location>
</feature>
<reference evidence="5" key="1">
    <citation type="submission" date="2017-07" db="EMBL/GenBank/DDBJ databases">
        <title>Taro Niue Genome Assembly and Annotation.</title>
        <authorList>
            <person name="Atibalentja N."/>
            <person name="Keating K."/>
            <person name="Fields C.J."/>
        </authorList>
    </citation>
    <scope>NUCLEOTIDE SEQUENCE</scope>
    <source>
        <strain evidence="5">Niue_2</strain>
        <tissue evidence="5">Leaf</tissue>
    </source>
</reference>
<dbReference type="Gene3D" id="1.25.10.10">
    <property type="entry name" value="Leucine-rich Repeat Variant"/>
    <property type="match status" value="1"/>
</dbReference>
<dbReference type="PROSITE" id="PS50302">
    <property type="entry name" value="PUM"/>
    <property type="match status" value="3"/>
</dbReference>
<dbReference type="GO" id="GO:0006417">
    <property type="term" value="P:regulation of translation"/>
    <property type="evidence" value="ECO:0007669"/>
    <property type="project" value="UniProtKB-KW"/>
</dbReference>
<evidence type="ECO:0000313" key="5">
    <source>
        <dbReference type="EMBL" id="MQM11780.1"/>
    </source>
</evidence>
<dbReference type="AlphaFoldDB" id="A0A843X5Q9"/>
<accession>A0A843X5Q9</accession>
<dbReference type="Proteomes" id="UP000652761">
    <property type="component" value="Unassembled WGS sequence"/>
</dbReference>
<keyword evidence="2" id="KW-0810">Translation regulation</keyword>